<dbReference type="Pfam" id="PF13424">
    <property type="entry name" value="TPR_12"/>
    <property type="match status" value="1"/>
</dbReference>
<dbReference type="RefSeq" id="WP_067635210.1">
    <property type="nucleotide sequence ID" value="NZ_JAAXPI010000003.1"/>
</dbReference>
<protein>
    <submittedName>
        <fullName evidence="1">Tetratricopeptide repeat protein</fullName>
    </submittedName>
</protein>
<gene>
    <name evidence="1" type="ORF">HGB48_04110</name>
</gene>
<accession>A0A846YT61</accession>
<dbReference type="InterPro" id="IPR019734">
    <property type="entry name" value="TPR_rpt"/>
</dbReference>
<dbReference type="Gene3D" id="1.25.40.10">
    <property type="entry name" value="Tetratricopeptide repeat domain"/>
    <property type="match status" value="1"/>
</dbReference>
<dbReference type="SMART" id="SM00028">
    <property type="entry name" value="TPR"/>
    <property type="match status" value="3"/>
</dbReference>
<organism evidence="1 2">
    <name type="scientific">Actinomadura latina</name>
    <dbReference type="NCBI Taxonomy" id="163603"/>
    <lineage>
        <taxon>Bacteria</taxon>
        <taxon>Bacillati</taxon>
        <taxon>Actinomycetota</taxon>
        <taxon>Actinomycetes</taxon>
        <taxon>Streptosporangiales</taxon>
        <taxon>Thermomonosporaceae</taxon>
        <taxon>Actinomadura</taxon>
    </lineage>
</organism>
<dbReference type="InterPro" id="IPR011990">
    <property type="entry name" value="TPR-like_helical_dom_sf"/>
</dbReference>
<dbReference type="SUPFAM" id="SSF52540">
    <property type="entry name" value="P-loop containing nucleoside triphosphate hydrolases"/>
    <property type="match status" value="1"/>
</dbReference>
<dbReference type="SUPFAM" id="SSF48452">
    <property type="entry name" value="TPR-like"/>
    <property type="match status" value="2"/>
</dbReference>
<dbReference type="GO" id="GO:0043531">
    <property type="term" value="F:ADP binding"/>
    <property type="evidence" value="ECO:0007669"/>
    <property type="project" value="InterPro"/>
</dbReference>
<keyword evidence="2" id="KW-1185">Reference proteome</keyword>
<dbReference type="PANTHER" id="PTHR47691">
    <property type="entry name" value="REGULATOR-RELATED"/>
    <property type="match status" value="1"/>
</dbReference>
<dbReference type="PANTHER" id="PTHR47691:SF3">
    <property type="entry name" value="HTH-TYPE TRANSCRIPTIONAL REGULATOR RV0890C-RELATED"/>
    <property type="match status" value="1"/>
</dbReference>
<dbReference type="Proteomes" id="UP000579250">
    <property type="component" value="Unassembled WGS sequence"/>
</dbReference>
<dbReference type="InterPro" id="IPR027417">
    <property type="entry name" value="P-loop_NTPase"/>
</dbReference>
<evidence type="ECO:0000313" key="2">
    <source>
        <dbReference type="Proteomes" id="UP000579250"/>
    </source>
</evidence>
<name>A0A846YT61_9ACTN</name>
<dbReference type="PRINTS" id="PR00364">
    <property type="entry name" value="DISEASERSIST"/>
</dbReference>
<comment type="caution">
    <text evidence="1">The sequence shown here is derived from an EMBL/GenBank/DDBJ whole genome shotgun (WGS) entry which is preliminary data.</text>
</comment>
<reference evidence="1 2" key="1">
    <citation type="submission" date="2020-04" db="EMBL/GenBank/DDBJ databases">
        <title>MicrobeNet Type strains.</title>
        <authorList>
            <person name="Nicholson A.C."/>
        </authorList>
    </citation>
    <scope>NUCLEOTIDE SEQUENCE [LARGE SCALE GENOMIC DNA]</scope>
    <source>
        <strain evidence="1 2">ATCC BAA-277</strain>
    </source>
</reference>
<dbReference type="Gene3D" id="3.40.50.300">
    <property type="entry name" value="P-loop containing nucleotide triphosphate hydrolases"/>
    <property type="match status" value="1"/>
</dbReference>
<sequence>MQSPDERDRWTNELTGRIAGSSVQAGSIAGGVHITASGATPLPAPAQLPPPGLFANRRSELRDLAALAERPGLVVLTGPGGVGKTTLALRWLHGIKDGYEGQLFIDLRGFSGTEPLPPDEPLERFLRALGAAPESIPAAADEQSALFRSMTTGRRLVVMLDNAVSAAQVRPLLPGAGASLVVVTSRHRLTGLVVDGARFLDVAPLGEPGALELLERLIGTERIGAERDHARSLVALCGTLPLAVCASGARLAARRRWPIARAVAELDDEARRLAALRTGEGDISVGAVFNTSYQALDAERAAAYRLLGVHPGPDLGVAAAAALIGTDAEHAAGLLDGLVDASLLLEGPGDRYGFHDLVRLHARDASPAADRATAFARLAGWYLATAVGADRTLMPGRWHLGERYADPPDGLFASRPAALEWLERERQNLEAVAREAHEGGLHAVAWQLAEAMWPLFLQRKHYASWIRMYELGRAAAASCGDPRAQARMLEGLGVAHLNLQEFGTAAGHYETALALERQAGHRLGEGTALEGLGVVALATDAPSRAVDLFGRARDVHVDQGRPRGIALMDRHIGEALSVAGRHAEADATLTAVLEMFTRHDEPYHHARTLACLGEARLRAGRLDEAAAALREAREVAREIDAPHVEADALRELARVAARRGDPEAERPHLEQALAIYTELGSPHAAAIRERLSDPPAAPPGDA</sequence>
<dbReference type="AlphaFoldDB" id="A0A846YT61"/>
<dbReference type="EMBL" id="JAAXPI010000003">
    <property type="protein sequence ID" value="NKZ02937.1"/>
    <property type="molecule type" value="Genomic_DNA"/>
</dbReference>
<evidence type="ECO:0000313" key="1">
    <source>
        <dbReference type="EMBL" id="NKZ02937.1"/>
    </source>
</evidence>
<proteinExistence type="predicted"/>